<evidence type="ECO:0000313" key="7">
    <source>
        <dbReference type="EMBL" id="MDQ0448048.1"/>
    </source>
</evidence>
<evidence type="ECO:0000256" key="5">
    <source>
        <dbReference type="SAM" id="MobiDB-lite"/>
    </source>
</evidence>
<dbReference type="PANTHER" id="PTHR12629:SF0">
    <property type="entry name" value="DIPHOSPHOINOSITOL-POLYPHOSPHATE DIPHOSPHATASE"/>
    <property type="match status" value="1"/>
</dbReference>
<dbReference type="InterPro" id="IPR047198">
    <property type="entry name" value="DDP-like_NUDIX"/>
</dbReference>
<dbReference type="PANTHER" id="PTHR12629">
    <property type="entry name" value="DIPHOSPHOINOSITOL POLYPHOSPHATE PHOSPHOHYDROLASE"/>
    <property type="match status" value="1"/>
</dbReference>
<proteinExistence type="predicted"/>
<dbReference type="CDD" id="cd04666">
    <property type="entry name" value="NUDIX_DIPP2_like_Nudt4"/>
    <property type="match status" value="1"/>
</dbReference>
<gene>
    <name evidence="7" type="ORF">QO012_002553</name>
</gene>
<evidence type="ECO:0000256" key="2">
    <source>
        <dbReference type="ARBA" id="ARBA00022723"/>
    </source>
</evidence>
<dbReference type="PROSITE" id="PS51462">
    <property type="entry name" value="NUDIX"/>
    <property type="match status" value="1"/>
</dbReference>
<comment type="caution">
    <text evidence="7">The sequence shown here is derived from an EMBL/GenBank/DDBJ whole genome shotgun (WGS) entry which is preliminary data.</text>
</comment>
<keyword evidence="2" id="KW-0479">Metal-binding</keyword>
<protein>
    <submittedName>
        <fullName evidence="7">8-oxo-dGTP pyrophosphatase MutT (NUDIX family)</fullName>
    </submittedName>
</protein>
<keyword evidence="8" id="KW-1185">Reference proteome</keyword>
<comment type="cofactor">
    <cofactor evidence="1">
        <name>Mg(2+)</name>
        <dbReference type="ChEBI" id="CHEBI:18420"/>
    </cofactor>
</comment>
<accession>A0ABU0I1Y9</accession>
<reference evidence="7 8" key="1">
    <citation type="submission" date="2023-07" db="EMBL/GenBank/DDBJ databases">
        <title>Genomic Encyclopedia of Type Strains, Phase IV (KMG-IV): sequencing the most valuable type-strain genomes for metagenomic binning, comparative biology and taxonomic classification.</title>
        <authorList>
            <person name="Goeker M."/>
        </authorList>
    </citation>
    <scope>NUCLEOTIDE SEQUENCE [LARGE SCALE GENOMIC DNA]</scope>
    <source>
        <strain evidence="7 8">DSM 19013</strain>
    </source>
</reference>
<evidence type="ECO:0000256" key="4">
    <source>
        <dbReference type="ARBA" id="ARBA00022842"/>
    </source>
</evidence>
<name>A0ABU0I1Y9_9HYPH</name>
<evidence type="ECO:0000259" key="6">
    <source>
        <dbReference type="PROSITE" id="PS51462"/>
    </source>
</evidence>
<evidence type="ECO:0000256" key="1">
    <source>
        <dbReference type="ARBA" id="ARBA00001946"/>
    </source>
</evidence>
<feature type="compositionally biased region" description="Low complexity" evidence="5">
    <location>
        <begin position="14"/>
        <end position="23"/>
    </location>
</feature>
<dbReference type="EMBL" id="JAUSVP010000006">
    <property type="protein sequence ID" value="MDQ0448048.1"/>
    <property type="molecule type" value="Genomic_DNA"/>
</dbReference>
<keyword evidence="3" id="KW-0378">Hydrolase</keyword>
<dbReference type="Pfam" id="PF00293">
    <property type="entry name" value="NUDIX"/>
    <property type="match status" value="1"/>
</dbReference>
<evidence type="ECO:0000256" key="3">
    <source>
        <dbReference type="ARBA" id="ARBA00022801"/>
    </source>
</evidence>
<dbReference type="InterPro" id="IPR015797">
    <property type="entry name" value="NUDIX_hydrolase-like_dom_sf"/>
</dbReference>
<feature type="region of interest" description="Disordered" evidence="5">
    <location>
        <begin position="1"/>
        <end position="40"/>
    </location>
</feature>
<keyword evidence="4" id="KW-0460">Magnesium</keyword>
<feature type="compositionally biased region" description="Basic and acidic residues" evidence="5">
    <location>
        <begin position="30"/>
        <end position="40"/>
    </location>
</feature>
<organism evidence="7 8">
    <name type="scientific">Methylobacterium aerolatum</name>
    <dbReference type="NCBI Taxonomy" id="418708"/>
    <lineage>
        <taxon>Bacteria</taxon>
        <taxon>Pseudomonadati</taxon>
        <taxon>Pseudomonadota</taxon>
        <taxon>Alphaproteobacteria</taxon>
        <taxon>Hyphomicrobiales</taxon>
        <taxon>Methylobacteriaceae</taxon>
        <taxon>Methylobacterium</taxon>
    </lineage>
</organism>
<feature type="domain" description="Nudix hydrolase" evidence="6">
    <location>
        <begin position="37"/>
        <end position="170"/>
    </location>
</feature>
<dbReference type="InterPro" id="IPR000086">
    <property type="entry name" value="NUDIX_hydrolase_dom"/>
</dbReference>
<sequence length="182" mass="20215">MAKAAPKGGHKAALKAGIPAAPRRAPPPELHPDDGDEPRRQVGVLPIRRGRDGAVKVLLVTSRESRRWVIPKGWPMKGRKPFEAAAQEAYEEAGLRGVVGKRPIGYYLYEKRLKNLDAVTCQVKVFPLRVRKQVKHFPEESQRELRWFTPLEASESVKEPGLAAIIRAALQRPGAIDPAQEP</sequence>
<evidence type="ECO:0000313" key="8">
    <source>
        <dbReference type="Proteomes" id="UP001231124"/>
    </source>
</evidence>
<dbReference type="Proteomes" id="UP001231124">
    <property type="component" value="Unassembled WGS sequence"/>
</dbReference>
<dbReference type="SUPFAM" id="SSF55811">
    <property type="entry name" value="Nudix"/>
    <property type="match status" value="1"/>
</dbReference>
<dbReference type="Gene3D" id="3.90.79.10">
    <property type="entry name" value="Nucleoside Triphosphate Pyrophosphohydrolase"/>
    <property type="match status" value="1"/>
</dbReference>